<keyword evidence="1" id="KW-0175">Coiled coil</keyword>
<dbReference type="RefSeq" id="WP_339549339.1">
    <property type="nucleotide sequence ID" value="NZ_JBBHLD010000008.1"/>
</dbReference>
<organism evidence="3 4">
    <name type="scientific">Pseudomonas kermanshahensis</name>
    <dbReference type="NCBI Taxonomy" id="2745482"/>
    <lineage>
        <taxon>Bacteria</taxon>
        <taxon>Pseudomonadati</taxon>
        <taxon>Pseudomonadota</taxon>
        <taxon>Gammaproteobacteria</taxon>
        <taxon>Pseudomonadales</taxon>
        <taxon>Pseudomonadaceae</taxon>
        <taxon>Pseudomonas</taxon>
    </lineage>
</organism>
<accession>A0ABU8R6G0</accession>
<proteinExistence type="predicted"/>
<name>A0ABU8R6G0_9PSED</name>
<evidence type="ECO:0000256" key="1">
    <source>
        <dbReference type="SAM" id="Coils"/>
    </source>
</evidence>
<feature type="transmembrane region" description="Helical" evidence="2">
    <location>
        <begin position="12"/>
        <end position="33"/>
    </location>
</feature>
<feature type="transmembrane region" description="Helical" evidence="2">
    <location>
        <begin position="321"/>
        <end position="342"/>
    </location>
</feature>
<feature type="transmembrane region" description="Helical" evidence="2">
    <location>
        <begin position="240"/>
        <end position="260"/>
    </location>
</feature>
<feature type="transmembrane region" description="Helical" evidence="2">
    <location>
        <begin position="117"/>
        <end position="141"/>
    </location>
</feature>
<feature type="coiled-coil region" evidence="1">
    <location>
        <begin position="499"/>
        <end position="526"/>
    </location>
</feature>
<gene>
    <name evidence="3" type="ORF">V7V80_12320</name>
</gene>
<sequence length="538" mass="58812">MEDFSLAALKSLILANQLLSAGLLSLLITAVIVRNYWEEVSYFLTRVWHSFPLIGTVARLSRKPASVDAEGWINHEVTLSNVYNKKFKLYTKDANAYSAYLDYLSKAGEAGRSARPWWVLAVVLLLVVIEAMGFAYVVAGWVNMDASTNDRHWLTAFVAILLAVASAFLAEAAGHAVHHNSLVARARHWWQGEEPSKRSRSLKANKAINLEDSFSDSDKPDYEQLLARVKDVNANVTRKFFWLITCGAFVVAMAIGAFLIRSATLDSIETEMVNGMRAEASTQSSTAGSPFDLPAESQAINDEADNATIDDKMQAIRKASLTTYVMLSLIYVAIQGISLWLASRYFFAGTHSHTAWQRTHKYATSEEMLDAMDQKRSAIASHADDKLRRLQTLLSSRDHTDANVLTALDGENTARRNFLSFVEHKADKVSEQPEKPARPIETVTPATAAVAVAVAATPVEPQPAVAPVAPAAAVAEPVGTVAIKASEFHDVTGLPEESLAAASRALNVSEAQLRDIREQQQALKALGLFPAKKEGMLS</sequence>
<feature type="transmembrane region" description="Helical" evidence="2">
    <location>
        <begin position="153"/>
        <end position="173"/>
    </location>
</feature>
<keyword evidence="2" id="KW-1133">Transmembrane helix</keyword>
<dbReference type="Proteomes" id="UP001377692">
    <property type="component" value="Unassembled WGS sequence"/>
</dbReference>
<keyword evidence="4" id="KW-1185">Reference proteome</keyword>
<comment type="caution">
    <text evidence="3">The sequence shown here is derived from an EMBL/GenBank/DDBJ whole genome shotgun (WGS) entry which is preliminary data.</text>
</comment>
<reference evidence="3 4" key="1">
    <citation type="submission" date="2024-02" db="EMBL/GenBank/DDBJ databases">
        <title>Identification of pathogenicity and growth-promoting functions of Pseudomonas putida variants.</title>
        <authorList>
            <person name="Sun J."/>
        </authorList>
    </citation>
    <scope>NUCLEOTIDE SEQUENCE [LARGE SCALE GENOMIC DNA]</scope>
    <source>
        <strain evidence="3 4">A04</strain>
    </source>
</reference>
<protein>
    <submittedName>
        <fullName evidence="3">Uncharacterized protein</fullName>
    </submittedName>
</protein>
<dbReference type="EMBL" id="JBBHLD010000008">
    <property type="protein sequence ID" value="MEJ5905468.1"/>
    <property type="molecule type" value="Genomic_DNA"/>
</dbReference>
<keyword evidence="2" id="KW-0812">Transmembrane</keyword>
<evidence type="ECO:0000313" key="4">
    <source>
        <dbReference type="Proteomes" id="UP001377692"/>
    </source>
</evidence>
<evidence type="ECO:0000256" key="2">
    <source>
        <dbReference type="SAM" id="Phobius"/>
    </source>
</evidence>
<keyword evidence="2" id="KW-0472">Membrane</keyword>
<evidence type="ECO:0000313" key="3">
    <source>
        <dbReference type="EMBL" id="MEJ5905468.1"/>
    </source>
</evidence>